<keyword evidence="1" id="KW-0812">Transmembrane</keyword>
<evidence type="ECO:0008006" key="4">
    <source>
        <dbReference type="Google" id="ProtNLM"/>
    </source>
</evidence>
<keyword evidence="1" id="KW-0472">Membrane</keyword>
<gene>
    <name evidence="2" type="ORF">ACFPQ5_03420</name>
</gene>
<dbReference type="RefSeq" id="WP_379751857.1">
    <property type="nucleotide sequence ID" value="NZ_JBHSMR010000006.1"/>
</dbReference>
<evidence type="ECO:0000313" key="3">
    <source>
        <dbReference type="Proteomes" id="UP001596101"/>
    </source>
</evidence>
<evidence type="ECO:0000313" key="2">
    <source>
        <dbReference type="EMBL" id="MFC5477225.1"/>
    </source>
</evidence>
<keyword evidence="1" id="KW-1133">Transmembrane helix</keyword>
<evidence type="ECO:0000256" key="1">
    <source>
        <dbReference type="SAM" id="Phobius"/>
    </source>
</evidence>
<protein>
    <recommendedName>
        <fullName evidence="4">Lipoprotein</fullName>
    </recommendedName>
</protein>
<reference evidence="3" key="1">
    <citation type="journal article" date="2019" name="Int. J. Syst. Evol. Microbiol.">
        <title>The Global Catalogue of Microorganisms (GCM) 10K type strain sequencing project: providing services to taxonomists for standard genome sequencing and annotation.</title>
        <authorList>
            <consortium name="The Broad Institute Genomics Platform"/>
            <consortium name="The Broad Institute Genome Sequencing Center for Infectious Disease"/>
            <person name="Wu L."/>
            <person name="Ma J."/>
        </authorList>
    </citation>
    <scope>NUCLEOTIDE SEQUENCE [LARGE SCALE GENOMIC DNA]</scope>
    <source>
        <strain evidence="3">CCUG 43111</strain>
    </source>
</reference>
<accession>A0ABW0MG70</accession>
<keyword evidence="3" id="KW-1185">Reference proteome</keyword>
<dbReference type="Proteomes" id="UP001596101">
    <property type="component" value="Unassembled WGS sequence"/>
</dbReference>
<feature type="transmembrane region" description="Helical" evidence="1">
    <location>
        <begin position="12"/>
        <end position="32"/>
    </location>
</feature>
<dbReference type="PROSITE" id="PS51257">
    <property type="entry name" value="PROKAR_LIPOPROTEIN"/>
    <property type="match status" value="1"/>
</dbReference>
<comment type="caution">
    <text evidence="2">The sequence shown here is derived from an EMBL/GenBank/DDBJ whole genome shotgun (WGS) entry which is preliminary data.</text>
</comment>
<organism evidence="2 3">
    <name type="scientific">Massilia suwonensis</name>
    <dbReference type="NCBI Taxonomy" id="648895"/>
    <lineage>
        <taxon>Bacteria</taxon>
        <taxon>Pseudomonadati</taxon>
        <taxon>Pseudomonadota</taxon>
        <taxon>Betaproteobacteria</taxon>
        <taxon>Burkholderiales</taxon>
        <taxon>Oxalobacteraceae</taxon>
        <taxon>Telluria group</taxon>
        <taxon>Massilia</taxon>
    </lineage>
</organism>
<name>A0ABW0MG70_9BURK</name>
<dbReference type="EMBL" id="JBHSMR010000006">
    <property type="protein sequence ID" value="MFC5477225.1"/>
    <property type="molecule type" value="Genomic_DNA"/>
</dbReference>
<proteinExistence type="predicted"/>
<sequence length="90" mass="10230">MNTRHRRTVRRIVSALLLAAGLGGCVYAPPYAAYDPYYPSYGYGYPTYVGPPVTLDFGFGYYRHHHSYHGHRGYYGGHGRHGWGRGGRRH</sequence>